<dbReference type="Pfam" id="PF01047">
    <property type="entry name" value="MarR"/>
    <property type="match status" value="1"/>
</dbReference>
<dbReference type="Gene3D" id="3.40.630.30">
    <property type="match status" value="1"/>
</dbReference>
<evidence type="ECO:0000313" key="4">
    <source>
        <dbReference type="Proteomes" id="UP000257039"/>
    </source>
</evidence>
<evidence type="ECO:0000259" key="1">
    <source>
        <dbReference type="PROSITE" id="PS50995"/>
    </source>
</evidence>
<dbReference type="SUPFAM" id="SSF46785">
    <property type="entry name" value="Winged helix' DNA-binding domain"/>
    <property type="match status" value="1"/>
</dbReference>
<dbReference type="InterPro" id="IPR000182">
    <property type="entry name" value="GNAT_dom"/>
</dbReference>
<dbReference type="PANTHER" id="PTHR33164">
    <property type="entry name" value="TRANSCRIPTIONAL REGULATOR, MARR FAMILY"/>
    <property type="match status" value="1"/>
</dbReference>
<dbReference type="PANTHER" id="PTHR33164:SF43">
    <property type="entry name" value="HTH-TYPE TRANSCRIPTIONAL REPRESSOR YETL"/>
    <property type="match status" value="1"/>
</dbReference>
<feature type="domain" description="N-acetyltransferase" evidence="2">
    <location>
        <begin position="185"/>
        <end position="326"/>
    </location>
</feature>
<dbReference type="Gene3D" id="1.10.10.10">
    <property type="entry name" value="Winged helix-like DNA-binding domain superfamily/Winged helix DNA-binding domain"/>
    <property type="match status" value="1"/>
</dbReference>
<organism evidence="3 4">
    <name type="scientific">Zooshikella ganghwensis</name>
    <dbReference type="NCBI Taxonomy" id="202772"/>
    <lineage>
        <taxon>Bacteria</taxon>
        <taxon>Pseudomonadati</taxon>
        <taxon>Pseudomonadota</taxon>
        <taxon>Gammaproteobacteria</taxon>
        <taxon>Oceanospirillales</taxon>
        <taxon>Zooshikellaceae</taxon>
        <taxon>Zooshikella</taxon>
    </lineage>
</organism>
<name>A0A4P9VM83_9GAMM</name>
<proteinExistence type="predicted"/>
<evidence type="ECO:0000313" key="3">
    <source>
        <dbReference type="EMBL" id="RDH43477.1"/>
    </source>
</evidence>
<comment type="caution">
    <text evidence="3">The sequence shown here is derived from an EMBL/GenBank/DDBJ whole genome shotgun (WGS) entry which is preliminary data.</text>
</comment>
<keyword evidence="3" id="KW-0808">Transferase</keyword>
<dbReference type="AlphaFoldDB" id="A0A4P9VM83"/>
<dbReference type="GO" id="GO:0006950">
    <property type="term" value="P:response to stress"/>
    <property type="evidence" value="ECO:0007669"/>
    <property type="project" value="TreeGrafter"/>
</dbReference>
<dbReference type="EMBL" id="NDXW01000001">
    <property type="protein sequence ID" value="RDH43477.1"/>
    <property type="molecule type" value="Genomic_DNA"/>
</dbReference>
<dbReference type="Proteomes" id="UP000257039">
    <property type="component" value="Unassembled WGS sequence"/>
</dbReference>
<accession>A0A4P9VM83</accession>
<evidence type="ECO:0000259" key="2">
    <source>
        <dbReference type="PROSITE" id="PS51186"/>
    </source>
</evidence>
<dbReference type="RefSeq" id="WP_094786803.1">
    <property type="nucleotide sequence ID" value="NZ_NDXW01000001.1"/>
</dbReference>
<keyword evidence="4" id="KW-1185">Reference proteome</keyword>
<sequence>MDFLAELDYLALGSRLKRLSDHLISEVSQTYKTLDIDFNPRLFPLLQLLYRHGPNSISELSQALGVTHAAVSQMAHMMVKSGLASKQPDPTDERRQFLELTPEAHALYQSLTPLWQAMQSTLQQFGSQQGFLLLPAITAMEQAINQSPLQQAWLAKLNAIENNPSQANTNPTTVRLTGWQPQWREQFAALNLQWLERYFSVTEADKHALFQPEEYYLNDGGYILFAEVDSQPIGAVALKRINTDIFELSKLAVAETHQQRGIGRRLMLYAISMATMVGAQQLVLQSNRQLKAALHLYRELGFKEAVPIAGLPDFPRADIFMEKTLR</sequence>
<dbReference type="InterPro" id="IPR016181">
    <property type="entry name" value="Acyl_CoA_acyltransferase"/>
</dbReference>
<dbReference type="InterPro" id="IPR000835">
    <property type="entry name" value="HTH_MarR-typ"/>
</dbReference>
<dbReference type="InterPro" id="IPR039422">
    <property type="entry name" value="MarR/SlyA-like"/>
</dbReference>
<dbReference type="PROSITE" id="PS51186">
    <property type="entry name" value="GNAT"/>
    <property type="match status" value="1"/>
</dbReference>
<protein>
    <submittedName>
        <fullName evidence="3">GNAT family N-acetyltransferase</fullName>
    </submittedName>
</protein>
<dbReference type="PROSITE" id="PS50995">
    <property type="entry name" value="HTH_MARR_2"/>
    <property type="match status" value="1"/>
</dbReference>
<dbReference type="InterPro" id="IPR036390">
    <property type="entry name" value="WH_DNA-bd_sf"/>
</dbReference>
<dbReference type="InterPro" id="IPR036388">
    <property type="entry name" value="WH-like_DNA-bd_sf"/>
</dbReference>
<gene>
    <name evidence="3" type="ORF">B9G39_08510</name>
</gene>
<dbReference type="Pfam" id="PF00583">
    <property type="entry name" value="Acetyltransf_1"/>
    <property type="match status" value="1"/>
</dbReference>
<dbReference type="SUPFAM" id="SSF55729">
    <property type="entry name" value="Acyl-CoA N-acyltransferases (Nat)"/>
    <property type="match status" value="1"/>
</dbReference>
<dbReference type="SMART" id="SM00347">
    <property type="entry name" value="HTH_MARR"/>
    <property type="match status" value="1"/>
</dbReference>
<dbReference type="GO" id="GO:0003700">
    <property type="term" value="F:DNA-binding transcription factor activity"/>
    <property type="evidence" value="ECO:0007669"/>
    <property type="project" value="InterPro"/>
</dbReference>
<reference evidence="3 4" key="1">
    <citation type="submission" date="2017-04" db="EMBL/GenBank/DDBJ databases">
        <title>Draft genome sequence of Zooshikella ganghwensis VG4 isolated from Red Sea sediments.</title>
        <authorList>
            <person name="Rehman Z."/>
            <person name="Alam I."/>
            <person name="Kamau A."/>
            <person name="Bajic V."/>
            <person name="Leiknes T."/>
        </authorList>
    </citation>
    <scope>NUCLEOTIDE SEQUENCE [LARGE SCALE GENOMIC DNA]</scope>
    <source>
        <strain evidence="3 4">VG4</strain>
    </source>
</reference>
<dbReference type="GO" id="GO:0016747">
    <property type="term" value="F:acyltransferase activity, transferring groups other than amino-acyl groups"/>
    <property type="evidence" value="ECO:0007669"/>
    <property type="project" value="InterPro"/>
</dbReference>
<dbReference type="CDD" id="cd04301">
    <property type="entry name" value="NAT_SF"/>
    <property type="match status" value="1"/>
</dbReference>
<feature type="domain" description="HTH marR-type" evidence="1">
    <location>
        <begin position="9"/>
        <end position="142"/>
    </location>
</feature>